<evidence type="ECO:0000313" key="4">
    <source>
        <dbReference type="Proteomes" id="UP000297447"/>
    </source>
</evidence>
<protein>
    <submittedName>
        <fullName evidence="3">NUDIX domain-containing protein</fullName>
    </submittedName>
</protein>
<dbReference type="InterPro" id="IPR054105">
    <property type="entry name" value="WHD_NrtR"/>
</dbReference>
<dbReference type="EMBL" id="SOHE01000027">
    <property type="protein sequence ID" value="TFD52743.1"/>
    <property type="molecule type" value="Genomic_DNA"/>
</dbReference>
<dbReference type="PANTHER" id="PTHR43736">
    <property type="entry name" value="ADP-RIBOSE PYROPHOSPHATASE"/>
    <property type="match status" value="1"/>
</dbReference>
<dbReference type="SUPFAM" id="SSF55811">
    <property type="entry name" value="Nudix"/>
    <property type="match status" value="1"/>
</dbReference>
<dbReference type="CDD" id="cd18873">
    <property type="entry name" value="NUDIX_NadM_like"/>
    <property type="match status" value="1"/>
</dbReference>
<comment type="caution">
    <text evidence="3">The sequence shown here is derived from an EMBL/GenBank/DDBJ whole genome shotgun (WGS) entry which is preliminary data.</text>
</comment>
<dbReference type="PANTHER" id="PTHR43736:SF4">
    <property type="entry name" value="SLR1690 PROTEIN"/>
    <property type="match status" value="1"/>
</dbReference>
<dbReference type="InterPro" id="IPR036388">
    <property type="entry name" value="WH-like_DNA-bd_sf"/>
</dbReference>
<dbReference type="SUPFAM" id="SSF46785">
    <property type="entry name" value="Winged helix' DNA-binding domain"/>
    <property type="match status" value="1"/>
</dbReference>
<feature type="domain" description="NrtR DNA-binding winged helix" evidence="2">
    <location>
        <begin position="163"/>
        <end position="217"/>
    </location>
</feature>
<reference evidence="3 4" key="1">
    <citation type="submission" date="2019-03" db="EMBL/GenBank/DDBJ databases">
        <title>Genomics of glacier-inhabiting Cryobacterium strains.</title>
        <authorList>
            <person name="Liu Q."/>
            <person name="Xin Y.-H."/>
        </authorList>
    </citation>
    <scope>NUCLEOTIDE SEQUENCE [LARGE SCALE GENOMIC DNA]</scope>
    <source>
        <strain evidence="3 4">Hh14</strain>
    </source>
</reference>
<evidence type="ECO:0000259" key="1">
    <source>
        <dbReference type="Pfam" id="PF00293"/>
    </source>
</evidence>
<dbReference type="Gene3D" id="1.10.10.10">
    <property type="entry name" value="Winged helix-like DNA-binding domain superfamily/Winged helix DNA-binding domain"/>
    <property type="match status" value="1"/>
</dbReference>
<name>A0A4R9A701_9MICO</name>
<dbReference type="OrthoDB" id="9786141at2"/>
<feature type="domain" description="Nudix hydrolase" evidence="1">
    <location>
        <begin position="29"/>
        <end position="106"/>
    </location>
</feature>
<dbReference type="AlphaFoldDB" id="A0A4R9A701"/>
<gene>
    <name evidence="3" type="ORF">E3T55_06140</name>
</gene>
<evidence type="ECO:0000259" key="2">
    <source>
        <dbReference type="Pfam" id="PF21906"/>
    </source>
</evidence>
<dbReference type="InterPro" id="IPR015797">
    <property type="entry name" value="NUDIX_hydrolase-like_dom_sf"/>
</dbReference>
<dbReference type="Pfam" id="PF00293">
    <property type="entry name" value="NUDIX"/>
    <property type="match status" value="1"/>
</dbReference>
<dbReference type="Pfam" id="PF21906">
    <property type="entry name" value="WHD_NrtR"/>
    <property type="match status" value="1"/>
</dbReference>
<evidence type="ECO:0000313" key="3">
    <source>
        <dbReference type="EMBL" id="TFD52743.1"/>
    </source>
</evidence>
<organism evidence="3 4">
    <name type="scientific">Cryobacterium frigoriphilum</name>
    <dbReference type="NCBI Taxonomy" id="1259150"/>
    <lineage>
        <taxon>Bacteria</taxon>
        <taxon>Bacillati</taxon>
        <taxon>Actinomycetota</taxon>
        <taxon>Actinomycetes</taxon>
        <taxon>Micrococcales</taxon>
        <taxon>Microbacteriaceae</taxon>
        <taxon>Cryobacterium</taxon>
    </lineage>
</organism>
<proteinExistence type="predicted"/>
<accession>A0A4R9A701</accession>
<keyword evidence="4" id="KW-1185">Reference proteome</keyword>
<dbReference type="InterPro" id="IPR036390">
    <property type="entry name" value="WH_DNA-bd_sf"/>
</dbReference>
<dbReference type="Gene3D" id="3.90.79.10">
    <property type="entry name" value="Nucleoside Triphosphate Pyrophosphohydrolase"/>
    <property type="match status" value="1"/>
</dbReference>
<dbReference type="RefSeq" id="WP_134518698.1">
    <property type="nucleotide sequence ID" value="NZ_SOHE01000027.1"/>
</dbReference>
<dbReference type="InterPro" id="IPR000086">
    <property type="entry name" value="NUDIX_hydrolase_dom"/>
</dbReference>
<dbReference type="Proteomes" id="UP000297447">
    <property type="component" value="Unassembled WGS sequence"/>
</dbReference>
<sequence>MSANRDSAQKRASAPLTDFERPSVAVDTAVLTVADGALCVVLVPNAEGWRLPGTFVHAGETLALAVLRSLRQKAGIEGVHPRQLHVFDAPHRDDRGWVMSVAHLVTVPAASVADTVLAGSTVLTPWHDAHDAHDLVCDHAQILRMAVETLRQSYRTHADPDRLLGTEFTLYELLRLHETIAGERLGKDTFRRHMRDQLVETDSHRPGVVGKPATLFRHGSS</sequence>